<keyword evidence="2" id="KW-1185">Reference proteome</keyword>
<organism evidence="1 2">
    <name type="scientific">Eumeta variegata</name>
    <name type="common">Bagworm moth</name>
    <name type="synonym">Eumeta japonica</name>
    <dbReference type="NCBI Taxonomy" id="151549"/>
    <lineage>
        <taxon>Eukaryota</taxon>
        <taxon>Metazoa</taxon>
        <taxon>Ecdysozoa</taxon>
        <taxon>Arthropoda</taxon>
        <taxon>Hexapoda</taxon>
        <taxon>Insecta</taxon>
        <taxon>Pterygota</taxon>
        <taxon>Neoptera</taxon>
        <taxon>Endopterygota</taxon>
        <taxon>Lepidoptera</taxon>
        <taxon>Glossata</taxon>
        <taxon>Ditrysia</taxon>
        <taxon>Tineoidea</taxon>
        <taxon>Psychidae</taxon>
        <taxon>Oiketicinae</taxon>
        <taxon>Eumeta</taxon>
    </lineage>
</organism>
<gene>
    <name evidence="1" type="ORF">EVAR_43948_1</name>
</gene>
<comment type="caution">
    <text evidence="1">The sequence shown here is derived from an EMBL/GenBank/DDBJ whole genome shotgun (WGS) entry which is preliminary data.</text>
</comment>
<evidence type="ECO:0000313" key="1">
    <source>
        <dbReference type="EMBL" id="GBP68617.1"/>
    </source>
</evidence>
<sequence>MFSRPRLHADAGDGDYFAFMFTNERKYDFTLLYGITWPEYYSYYYKKRDGCRDVRRFYDRPHRLAVGVIGGVTHGTYTATRGDGGGKQPAD</sequence>
<dbReference type="AlphaFoldDB" id="A0A4C1Y241"/>
<dbReference type="EMBL" id="BGZK01001018">
    <property type="protein sequence ID" value="GBP68617.1"/>
    <property type="molecule type" value="Genomic_DNA"/>
</dbReference>
<name>A0A4C1Y241_EUMVA</name>
<reference evidence="1 2" key="1">
    <citation type="journal article" date="2019" name="Commun. Biol.">
        <title>The bagworm genome reveals a unique fibroin gene that provides high tensile strength.</title>
        <authorList>
            <person name="Kono N."/>
            <person name="Nakamura H."/>
            <person name="Ohtoshi R."/>
            <person name="Tomita M."/>
            <person name="Numata K."/>
            <person name="Arakawa K."/>
        </authorList>
    </citation>
    <scope>NUCLEOTIDE SEQUENCE [LARGE SCALE GENOMIC DNA]</scope>
</reference>
<proteinExistence type="predicted"/>
<dbReference type="Proteomes" id="UP000299102">
    <property type="component" value="Unassembled WGS sequence"/>
</dbReference>
<protein>
    <submittedName>
        <fullName evidence="1">Uncharacterized protein</fullName>
    </submittedName>
</protein>
<accession>A0A4C1Y241</accession>
<evidence type="ECO:0000313" key="2">
    <source>
        <dbReference type="Proteomes" id="UP000299102"/>
    </source>
</evidence>